<keyword evidence="1" id="KW-0175">Coiled coil</keyword>
<proteinExistence type="predicted"/>
<keyword evidence="3" id="KW-1185">Reference proteome</keyword>
<evidence type="ECO:0000256" key="1">
    <source>
        <dbReference type="SAM" id="Coils"/>
    </source>
</evidence>
<gene>
    <name evidence="2" type="ORF">A3Q56_02593</name>
</gene>
<reference evidence="2 3" key="1">
    <citation type="submission" date="2016-04" db="EMBL/GenBank/DDBJ databases">
        <title>The genome of Intoshia linei affirms orthonectids as highly simplified spiralians.</title>
        <authorList>
            <person name="Mikhailov K.V."/>
            <person name="Slusarev G.S."/>
            <person name="Nikitin M.A."/>
            <person name="Logacheva M.D."/>
            <person name="Penin A."/>
            <person name="Aleoshin V."/>
            <person name="Panchin Y.V."/>
        </authorList>
    </citation>
    <scope>NUCLEOTIDE SEQUENCE [LARGE SCALE GENOMIC DNA]</scope>
    <source>
        <strain evidence="2">Intl2013</strain>
        <tissue evidence="2">Whole animal</tissue>
    </source>
</reference>
<accession>A0A177B5W0</accession>
<dbReference type="OrthoDB" id="10051906at2759"/>
<dbReference type="Proteomes" id="UP000078046">
    <property type="component" value="Unassembled WGS sequence"/>
</dbReference>
<dbReference type="EMBL" id="LWCA01000248">
    <property type="protein sequence ID" value="OAF69659.1"/>
    <property type="molecule type" value="Genomic_DNA"/>
</dbReference>
<feature type="coiled-coil region" evidence="1">
    <location>
        <begin position="231"/>
        <end position="283"/>
    </location>
</feature>
<name>A0A177B5W0_9BILA</name>
<evidence type="ECO:0000313" key="3">
    <source>
        <dbReference type="Proteomes" id="UP000078046"/>
    </source>
</evidence>
<comment type="caution">
    <text evidence="2">The sequence shown here is derived from an EMBL/GenBank/DDBJ whole genome shotgun (WGS) entry which is preliminary data.</text>
</comment>
<organism evidence="2 3">
    <name type="scientific">Intoshia linei</name>
    <dbReference type="NCBI Taxonomy" id="1819745"/>
    <lineage>
        <taxon>Eukaryota</taxon>
        <taxon>Metazoa</taxon>
        <taxon>Spiralia</taxon>
        <taxon>Lophotrochozoa</taxon>
        <taxon>Mesozoa</taxon>
        <taxon>Orthonectida</taxon>
        <taxon>Rhopaluridae</taxon>
        <taxon>Intoshia</taxon>
    </lineage>
</organism>
<dbReference type="PANTHER" id="PTHR43696:SF9">
    <property type="entry name" value="COILED-COIL DOMAIN-CONTAINING PROTEIN 157"/>
    <property type="match status" value="1"/>
</dbReference>
<dbReference type="InterPro" id="IPR029681">
    <property type="entry name" value="CCDC157"/>
</dbReference>
<protein>
    <submittedName>
        <fullName evidence="2">Uncharacterized protein</fullName>
    </submittedName>
</protein>
<feature type="coiled-coil region" evidence="1">
    <location>
        <begin position="319"/>
        <end position="496"/>
    </location>
</feature>
<dbReference type="AlphaFoldDB" id="A0A177B5W0"/>
<sequence length="668" mass="78623">MSAFIGNELCIESLQNDVVDINRLIIKLIGNVDEDFKTLSWKFPNKNALHIDIDSLIECHKFVPNCMQNKEPTDNEVNHIVSLELLIDRCMLMFEVTNHLLEKQIGCTTSDDCSKSLTETIQSLYSHLEQIKSFGLKNFDYYSNSNKTSEPSEKMINEKLDTNSLKPFQKLLNSDDSEALLILDEIAEQLKSHLGNQHIPSKLQNSEIRENEIEKFYENLCCDLQRLLKYYSQQKMEKDELSIKCEKIEKNLKFHSLLSLNCQKELKNDKNTFQTKIDSLDEDIKQLHLQIKMKDDLLNLKNVKIEKFIKDENISVMEKKELLKKNEILEQSKEELNFIKESFKLVNKNNTEMEQKLNQIKSENKILNSKNNEIIQENEINCKNIDNIQNHNKELDKKRKSLIDKLVEIDQKYENLKCENITLKENNNKECTKNEKLNEKILMKNMENKTLKKKSDKFEIELKNQINLLKEKREKIINLNDEIIKLKENDRLLEKNYPEFNANVTEDQNDMKKTNVAYDMNMQIKANIRRIEKMKKQNIELNCLIKEISTKKTETNDSCYESNLTDIKDNEKENMYTSKDYDLLFEQHVDKASENKKQINNETLNAIGIYSHIKKLNTISDENSNTSSAQRRILVSHRKSNRRYCCNSCKRSYLSVHALKSHEMYCSM</sequence>
<dbReference type="PANTHER" id="PTHR43696">
    <property type="entry name" value="COILED-COIL DOMAIN-CONTAINING PROTEIN 157"/>
    <property type="match status" value="1"/>
</dbReference>
<evidence type="ECO:0000313" key="2">
    <source>
        <dbReference type="EMBL" id="OAF69659.1"/>
    </source>
</evidence>